<feature type="disulfide bond" evidence="8">
    <location>
        <begin position="673"/>
        <end position="716"/>
    </location>
</feature>
<feature type="non-terminal residue" evidence="10">
    <location>
        <position position="1"/>
    </location>
</feature>
<feature type="disulfide bond" evidence="8">
    <location>
        <begin position="95"/>
        <end position="122"/>
    </location>
</feature>
<dbReference type="SMART" id="SM00032">
    <property type="entry name" value="CCP"/>
    <property type="match status" value="21"/>
</dbReference>
<dbReference type="Proteomes" id="UP000580879">
    <property type="component" value="Unassembled WGS sequence"/>
</dbReference>
<keyword evidence="3 8" id="KW-0768">Sushi</keyword>
<feature type="disulfide bond" evidence="8">
    <location>
        <begin position="1101"/>
        <end position="1144"/>
    </location>
</feature>
<sequence length="1292" mass="144821">ACEEPPPRRVKEVPAKRWDKPPYPHGTQATYNCRPGYIKLGRVVFQCVDGAWKQQPPLTECRNKPCGHPGDTQFGFFELTSGSEFVFGARVEYRCNDGYQMLSQRNYRECQADGWSNDIPHCEVTKCLPVQEPENGRIIMTGVFELGQEHSFGQVVNFECNAKYKLVGAKEIICSSNGKWSNDVPQCKEVICEVPEIPHGYVSSPRQSYKELELMQFACEEGYKYGNRADAVCTESGWNPPPYCTEIVCSPPRISSGNFRPQKDKFILGDTITVQCNTGYHFKALTGRNTAECTKNGWVPDPACVRKPCDYPDIENGKLTDTYDRYRHHYFPMRFEQSVYYHCIQGYSTPSGVDWVLITCTETGWSPEPKCLKKCYVRELENGYFPSRWETFYKEGARVRYGCYNDYQAEHEEVTCTRNGWSPPPRCTHKKECQSISFDNGYLSSGRKTFRLKQKISYRCRHGFVTLEGQEVGQTQCLEGGWTPAPKCIKSCKAAKGIFIYHTNKTVLLPGDTTEYSCLEGYKTANNMPTDTTMCDINGEWSPTPQCLEIECPMLTLRNGDFSPKEGKYRLGDVVKFTCANRYVRVGPASIQCYHFGWFPSPPVCKVNAKGCGPPPEITNGSIVDGSLESYEHGDIKQYECNTELKLVGSKEIECIDGQWSPPPSCIEDKMPCGSPSSIPNVVLRQADQTQYSHGDEVICECKPGSHNSKEMKIKCLNGEWKPLPICADPSPQCVIPTDVELVRLGQHSTLRRRTGFHKVMHYTCSSADKNTKQATCVSGKWTPEVACTAEENMCPPPPQVSGAQQTTVGRHYRNGSKAAFSCPNGFQLVGASEITCIDGRWQSPPQCVESPCLPPQSVECADAPRLENPNLRIEREGKTIYLAGARFKYVSHPGYTFDGPTEITCSMGKWTAAPTCLEMPCGTIPKVANAQFESRNKNNYEPGETIHYQCDAGFLTVGSPEIICREGNWTAPPFCEDVSCGAAPEIPNAHIASTQQERYLPGARVHYECERNFQIVGRNYIICTNGEWSQAPFCRDVTCEPPPEIAGGKIEGVKKSRYFPGERANYHCWENFKMTGTSTVVCQNGNWTELPRCKGEGGRCGSPPVIENGDLLSFTRKEYQQGATLEYKCQNLYILEGSSKITCVNGQWTSPPVCLGACTASEEDMDRNNISLKWVAQNKLYSKSGDFIEFRCKMGYLQDPESSAFRVQCVEGTLEYPQCLPGRDCALEWSTMESNHIQLQSSSQSSTSYRSGDYVFFKCKESYREVSPSGKFRTQCLDGVITYPRCGTCTC</sequence>
<feature type="domain" description="Sushi" evidence="9">
    <location>
        <begin position="247"/>
        <end position="306"/>
    </location>
</feature>
<dbReference type="InterPro" id="IPR000436">
    <property type="entry name" value="Sushi_SCR_CCP_dom"/>
</dbReference>
<gene>
    <name evidence="10" type="primary">Cfh</name>
    <name evidence="10" type="ORF">CLIRUF_R12448</name>
</gene>
<feature type="disulfide bond" evidence="8">
    <location>
        <begin position="612"/>
        <end position="655"/>
    </location>
</feature>
<evidence type="ECO:0000256" key="2">
    <source>
        <dbReference type="ARBA" id="ARBA00022525"/>
    </source>
</evidence>
<feature type="domain" description="Sushi" evidence="9">
    <location>
        <begin position="125"/>
        <end position="189"/>
    </location>
</feature>
<dbReference type="PROSITE" id="PS50923">
    <property type="entry name" value="SUSHI"/>
    <property type="match status" value="16"/>
</dbReference>
<feature type="domain" description="Sushi" evidence="9">
    <location>
        <begin position="373"/>
        <end position="429"/>
    </location>
</feature>
<dbReference type="FunFam" id="2.10.70.10:FF:000054">
    <property type="entry name" value="Complement inhibitory factor H"/>
    <property type="match status" value="1"/>
</dbReference>
<comment type="caution">
    <text evidence="10">The sequence shown here is derived from an EMBL/GenBank/DDBJ whole genome shotgun (WGS) entry which is preliminary data.</text>
</comment>
<feature type="disulfide bond" evidence="8">
    <location>
        <begin position="981"/>
        <end position="1024"/>
    </location>
</feature>
<feature type="domain" description="Sushi" evidence="9">
    <location>
        <begin position="610"/>
        <end position="668"/>
    </location>
</feature>
<feature type="disulfide bond" evidence="8">
    <location>
        <begin position="160"/>
        <end position="187"/>
    </location>
</feature>
<feature type="domain" description="Sushi" evidence="9">
    <location>
        <begin position="550"/>
        <end position="607"/>
    </location>
</feature>
<accession>A0A7K6R8T4</accession>
<feature type="disulfide bond" evidence="8">
    <location>
        <begin position="922"/>
        <end position="965"/>
    </location>
</feature>
<evidence type="ECO:0000256" key="8">
    <source>
        <dbReference type="PROSITE-ProRule" id="PRU00302"/>
    </source>
</evidence>
<evidence type="ECO:0000256" key="3">
    <source>
        <dbReference type="ARBA" id="ARBA00022659"/>
    </source>
</evidence>
<feature type="domain" description="Sushi" evidence="9">
    <location>
        <begin position="490"/>
        <end position="549"/>
    </location>
</feature>
<comment type="subcellular location">
    <subcellularLocation>
        <location evidence="1">Secreted</location>
    </subcellularLocation>
</comment>
<feature type="domain" description="Sushi" evidence="9">
    <location>
        <begin position="793"/>
        <end position="850"/>
    </location>
</feature>
<dbReference type="Gene3D" id="2.10.70.10">
    <property type="entry name" value="Complement Module, domain 1"/>
    <property type="match status" value="21"/>
</dbReference>
<keyword evidence="2" id="KW-0964">Secreted</keyword>
<keyword evidence="7" id="KW-0325">Glycoprotein</keyword>
<evidence type="ECO:0000256" key="5">
    <source>
        <dbReference type="ARBA" id="ARBA00022737"/>
    </source>
</evidence>
<dbReference type="InterPro" id="IPR051503">
    <property type="entry name" value="ComplSys_Reg/VirEntry_Med"/>
</dbReference>
<evidence type="ECO:0000313" key="10">
    <source>
        <dbReference type="EMBL" id="NWW82452.1"/>
    </source>
</evidence>
<keyword evidence="6 8" id="KW-1015">Disulfide bond</keyword>
<reference evidence="10 11" key="1">
    <citation type="submission" date="2019-09" db="EMBL/GenBank/DDBJ databases">
        <title>Bird 10,000 Genomes (B10K) Project - Family phase.</title>
        <authorList>
            <person name="Zhang G."/>
        </authorList>
    </citation>
    <scope>NUCLEOTIDE SEQUENCE [LARGE SCALE GENOMIC DNA]</scope>
    <source>
        <strain evidence="10">B10K-DU-029-53</strain>
    </source>
</reference>
<dbReference type="EMBL" id="VZRZ01008266">
    <property type="protein sequence ID" value="NWW82452.1"/>
    <property type="molecule type" value="Genomic_DNA"/>
</dbReference>
<dbReference type="FunFam" id="2.10.70.10:FF:000060">
    <property type="entry name" value="Complement inhibitory factor H"/>
    <property type="match status" value="1"/>
</dbReference>
<feature type="domain" description="Sushi" evidence="9">
    <location>
        <begin position="64"/>
        <end position="124"/>
    </location>
</feature>
<keyword evidence="5" id="KW-0677">Repeat</keyword>
<keyword evidence="4" id="KW-0732">Signal</keyword>
<dbReference type="OrthoDB" id="10051774at2759"/>
<dbReference type="CDD" id="cd00033">
    <property type="entry name" value="CCP"/>
    <property type="match status" value="14"/>
</dbReference>
<evidence type="ECO:0000256" key="6">
    <source>
        <dbReference type="ARBA" id="ARBA00023157"/>
    </source>
</evidence>
<feature type="domain" description="Sushi" evidence="9">
    <location>
        <begin position="1"/>
        <end position="63"/>
    </location>
</feature>
<dbReference type="InterPro" id="IPR035976">
    <property type="entry name" value="Sushi/SCR/CCP_sf"/>
</dbReference>
<dbReference type="GO" id="GO:0005576">
    <property type="term" value="C:extracellular region"/>
    <property type="evidence" value="ECO:0007669"/>
    <property type="project" value="UniProtKB-SubCell"/>
</dbReference>
<dbReference type="FunFam" id="2.10.70.10:FF:000026">
    <property type="entry name" value="Complement inhibitory factor H"/>
    <property type="match status" value="1"/>
</dbReference>
<protein>
    <submittedName>
        <fullName evidence="10">CFAH factor</fullName>
    </submittedName>
</protein>
<feature type="domain" description="Sushi" evidence="9">
    <location>
        <begin position="1099"/>
        <end position="1157"/>
    </location>
</feature>
<organism evidence="10 11">
    <name type="scientific">Climacteris rufus</name>
    <name type="common">rufous treecreeper</name>
    <dbReference type="NCBI Taxonomy" id="47695"/>
    <lineage>
        <taxon>Eukaryota</taxon>
        <taxon>Metazoa</taxon>
        <taxon>Chordata</taxon>
        <taxon>Craniata</taxon>
        <taxon>Vertebrata</taxon>
        <taxon>Euteleostomi</taxon>
        <taxon>Archelosauria</taxon>
        <taxon>Archosauria</taxon>
        <taxon>Dinosauria</taxon>
        <taxon>Saurischia</taxon>
        <taxon>Theropoda</taxon>
        <taxon>Coelurosauria</taxon>
        <taxon>Aves</taxon>
        <taxon>Neognathae</taxon>
        <taxon>Neoaves</taxon>
        <taxon>Telluraves</taxon>
        <taxon>Australaves</taxon>
        <taxon>Passeriformes</taxon>
        <taxon>Climacteridae</taxon>
        <taxon>Climacteris</taxon>
    </lineage>
</organism>
<dbReference type="Pfam" id="PF00084">
    <property type="entry name" value="Sushi"/>
    <property type="match status" value="17"/>
</dbReference>
<feature type="domain" description="Sushi" evidence="9">
    <location>
        <begin position="920"/>
        <end position="978"/>
    </location>
</feature>
<feature type="domain" description="Sushi" evidence="9">
    <location>
        <begin position="671"/>
        <end position="729"/>
    </location>
</feature>
<comment type="caution">
    <text evidence="8">Lacks conserved residue(s) required for the propagation of feature annotation.</text>
</comment>
<evidence type="ECO:0000256" key="4">
    <source>
        <dbReference type="ARBA" id="ARBA00022729"/>
    </source>
</evidence>
<feature type="domain" description="Sushi" evidence="9">
    <location>
        <begin position="859"/>
        <end position="919"/>
    </location>
</feature>
<evidence type="ECO:0000256" key="7">
    <source>
        <dbReference type="ARBA" id="ARBA00023180"/>
    </source>
</evidence>
<feature type="disulfide bond" evidence="8">
    <location>
        <begin position="492"/>
        <end position="535"/>
    </location>
</feature>
<name>A0A7K6R8T4_9PASS</name>
<evidence type="ECO:0000256" key="1">
    <source>
        <dbReference type="ARBA" id="ARBA00004613"/>
    </source>
</evidence>
<feature type="domain" description="Sushi" evidence="9">
    <location>
        <begin position="979"/>
        <end position="1037"/>
    </location>
</feature>
<proteinExistence type="predicted"/>
<feature type="disulfide bond" evidence="8">
    <location>
        <begin position="1040"/>
        <end position="1083"/>
    </location>
</feature>
<dbReference type="SUPFAM" id="SSF57535">
    <property type="entry name" value="Complement control module/SCR domain"/>
    <property type="match status" value="20"/>
</dbReference>
<dbReference type="PANTHER" id="PTHR45785:SF7">
    <property type="entry name" value="COMPLEMENT FACTOR H"/>
    <property type="match status" value="1"/>
</dbReference>
<keyword evidence="11" id="KW-1185">Reference proteome</keyword>
<feature type="domain" description="Sushi" evidence="9">
    <location>
        <begin position="1038"/>
        <end position="1096"/>
    </location>
</feature>
<feature type="non-terminal residue" evidence="10">
    <location>
        <position position="1292"/>
    </location>
</feature>
<evidence type="ECO:0000313" key="11">
    <source>
        <dbReference type="Proteomes" id="UP000580879"/>
    </source>
</evidence>
<feature type="domain" description="Sushi" evidence="9">
    <location>
        <begin position="190"/>
        <end position="246"/>
    </location>
</feature>
<evidence type="ECO:0000259" key="9">
    <source>
        <dbReference type="PROSITE" id="PS50923"/>
    </source>
</evidence>
<dbReference type="PANTHER" id="PTHR45785">
    <property type="entry name" value="COMPLEMENT FACTOR H-RELATED"/>
    <property type="match status" value="1"/>
</dbReference>